<dbReference type="OrthoDB" id="6636518at2"/>
<keyword evidence="2" id="KW-1185">Reference proteome</keyword>
<dbReference type="SUPFAM" id="SSF142795">
    <property type="entry name" value="CAC2185-like"/>
    <property type="match status" value="1"/>
</dbReference>
<reference evidence="1 2" key="1">
    <citation type="submission" date="2016-11" db="EMBL/GenBank/DDBJ databases">
        <authorList>
            <person name="Jaros S."/>
            <person name="Januszkiewicz K."/>
            <person name="Wedrychowicz H."/>
        </authorList>
    </citation>
    <scope>NUCLEOTIDE SEQUENCE [LARGE SCALE GENOMIC DNA]</scope>
    <source>
        <strain evidence="1 2">DSM 26883</strain>
    </source>
</reference>
<sequence length="214" mass="25304">MISDQMFSHYVNRAKQKIRQLILDSCQLLAGRVDKEISIFCNNCIGAFVASDFRLPFNSPTVNLMIPPADYVNYISNLEHYINADIEAIDTSLPYPVALLGNKVCLHLIHYNTLEEAKEIWRRRENRINRERMFFIFVETDGCTIKDLERFDHLPYKNKVALTHKAYPQIKCAYYIKGYENQDGVTGLYYFRKILPLRIYDQFNWMRFLKRGKI</sequence>
<evidence type="ECO:0000313" key="1">
    <source>
        <dbReference type="EMBL" id="SHF09447.1"/>
    </source>
</evidence>
<gene>
    <name evidence="1" type="ORF">SAMN05444349_11146</name>
</gene>
<protein>
    <submittedName>
        <fullName evidence="1">Uncharacterized protein, DUF1919 family</fullName>
    </submittedName>
</protein>
<dbReference type="EMBL" id="FQVD01000011">
    <property type="protein sequence ID" value="SHF09447.1"/>
    <property type="molecule type" value="Genomic_DNA"/>
</dbReference>
<proteinExistence type="predicted"/>
<dbReference type="STRING" id="871325.SAMN05444349_11146"/>
<dbReference type="InterPro" id="IPR037226">
    <property type="entry name" value="CAC2185-like_sf"/>
</dbReference>
<dbReference type="InterPro" id="IPR015037">
    <property type="entry name" value="DUF1919"/>
</dbReference>
<accession>A0A1M4YV47</accession>
<dbReference type="AlphaFoldDB" id="A0A1M4YV47"/>
<name>A0A1M4YV47_9BACE</name>
<dbReference type="RefSeq" id="WP_004295186.1">
    <property type="nucleotide sequence ID" value="NZ_FQVD01000011.1"/>
</dbReference>
<evidence type="ECO:0000313" key="2">
    <source>
        <dbReference type="Proteomes" id="UP000184436"/>
    </source>
</evidence>
<dbReference type="Proteomes" id="UP000184436">
    <property type="component" value="Unassembled WGS sequence"/>
</dbReference>
<dbReference type="Pfam" id="PF08942">
    <property type="entry name" value="DUF1919"/>
    <property type="match status" value="1"/>
</dbReference>
<organism evidence="1 2">
    <name type="scientific">Bacteroides faecichinchillae</name>
    <dbReference type="NCBI Taxonomy" id="871325"/>
    <lineage>
        <taxon>Bacteria</taxon>
        <taxon>Pseudomonadati</taxon>
        <taxon>Bacteroidota</taxon>
        <taxon>Bacteroidia</taxon>
        <taxon>Bacteroidales</taxon>
        <taxon>Bacteroidaceae</taxon>
        <taxon>Bacteroides</taxon>
    </lineage>
</organism>